<sequence>MEEDVVVWYHDVANRSFFYSKQHDRSKTWLRMNDFPDEPLYTLHANGCEVHFDDLPKPWTVKFYDD</sequence>
<dbReference type="Proteomes" id="UP000770785">
    <property type="component" value="Unassembled WGS sequence"/>
</dbReference>
<dbReference type="EMBL" id="JAATJH010000002">
    <property type="protein sequence ID" value="NJC25864.1"/>
    <property type="molecule type" value="Genomic_DNA"/>
</dbReference>
<name>A0ABX0XA84_9BACT</name>
<protein>
    <submittedName>
        <fullName evidence="1">Uncharacterized protein</fullName>
    </submittedName>
</protein>
<accession>A0ABX0XA84</accession>
<keyword evidence="2" id="KW-1185">Reference proteome</keyword>
<reference evidence="1 2" key="1">
    <citation type="submission" date="2020-03" db="EMBL/GenBank/DDBJ databases">
        <title>Genomic Encyclopedia of Type Strains, Phase IV (KMG-IV): sequencing the most valuable type-strain genomes for metagenomic binning, comparative biology and taxonomic classification.</title>
        <authorList>
            <person name="Goeker M."/>
        </authorList>
    </citation>
    <scope>NUCLEOTIDE SEQUENCE [LARGE SCALE GENOMIC DNA]</scope>
    <source>
        <strain evidence="1 2">DSM 105096</strain>
    </source>
</reference>
<organism evidence="1 2">
    <name type="scientific">Neolewinella antarctica</name>
    <dbReference type="NCBI Taxonomy" id="442734"/>
    <lineage>
        <taxon>Bacteria</taxon>
        <taxon>Pseudomonadati</taxon>
        <taxon>Bacteroidota</taxon>
        <taxon>Saprospiria</taxon>
        <taxon>Saprospirales</taxon>
        <taxon>Lewinellaceae</taxon>
        <taxon>Neolewinella</taxon>
    </lineage>
</organism>
<proteinExistence type="predicted"/>
<comment type="caution">
    <text evidence="1">The sequence shown here is derived from an EMBL/GenBank/DDBJ whole genome shotgun (WGS) entry which is preliminary data.</text>
</comment>
<evidence type="ECO:0000313" key="1">
    <source>
        <dbReference type="EMBL" id="NJC25864.1"/>
    </source>
</evidence>
<gene>
    <name evidence="1" type="ORF">GGR27_001363</name>
</gene>
<evidence type="ECO:0000313" key="2">
    <source>
        <dbReference type="Proteomes" id="UP000770785"/>
    </source>
</evidence>